<accession>A0ABN1FC75</accession>
<evidence type="ECO:0000313" key="1">
    <source>
        <dbReference type="EMBL" id="GAA0587689.1"/>
    </source>
</evidence>
<evidence type="ECO:0000313" key="2">
    <source>
        <dbReference type="Proteomes" id="UP001501588"/>
    </source>
</evidence>
<name>A0ABN1FC75_9PROT</name>
<reference evidence="1 2" key="1">
    <citation type="journal article" date="2019" name="Int. J. Syst. Evol. Microbiol.">
        <title>The Global Catalogue of Microorganisms (GCM) 10K type strain sequencing project: providing services to taxonomists for standard genome sequencing and annotation.</title>
        <authorList>
            <consortium name="The Broad Institute Genomics Platform"/>
            <consortium name="The Broad Institute Genome Sequencing Center for Infectious Disease"/>
            <person name="Wu L."/>
            <person name="Ma J."/>
        </authorList>
    </citation>
    <scope>NUCLEOTIDE SEQUENCE [LARGE SCALE GENOMIC DNA]</scope>
    <source>
        <strain evidence="1 2">JCM 9933</strain>
    </source>
</reference>
<sequence>MAKRIIAAVSQDPADPVYYFAGYHDQGEKSECRWTLSRDHARWFDADEAEVEALLLTPDYVDYRLMPEPLTG</sequence>
<gene>
    <name evidence="1" type="ORF">GCM10009416_27850</name>
</gene>
<comment type="caution">
    <text evidence="1">The sequence shown here is derived from an EMBL/GenBank/DDBJ whole genome shotgun (WGS) entry which is preliminary data.</text>
</comment>
<organism evidence="1 2">
    <name type="scientific">Craurococcus roseus</name>
    <dbReference type="NCBI Taxonomy" id="77585"/>
    <lineage>
        <taxon>Bacteria</taxon>
        <taxon>Pseudomonadati</taxon>
        <taxon>Pseudomonadota</taxon>
        <taxon>Alphaproteobacteria</taxon>
        <taxon>Acetobacterales</taxon>
        <taxon>Acetobacteraceae</taxon>
        <taxon>Craurococcus</taxon>
    </lineage>
</organism>
<protein>
    <submittedName>
        <fullName evidence="1">Uncharacterized protein</fullName>
    </submittedName>
</protein>
<proteinExistence type="predicted"/>
<dbReference type="EMBL" id="BAAAFZ010000038">
    <property type="protein sequence ID" value="GAA0587689.1"/>
    <property type="molecule type" value="Genomic_DNA"/>
</dbReference>
<keyword evidence="2" id="KW-1185">Reference proteome</keyword>
<dbReference type="Proteomes" id="UP001501588">
    <property type="component" value="Unassembled WGS sequence"/>
</dbReference>
<dbReference type="RefSeq" id="WP_343895925.1">
    <property type="nucleotide sequence ID" value="NZ_BAAAFZ010000038.1"/>
</dbReference>